<dbReference type="Pfam" id="PF00059">
    <property type="entry name" value="Lectin_C"/>
    <property type="match status" value="1"/>
</dbReference>
<feature type="chain" id="PRO_5043551192" evidence="1">
    <location>
        <begin position="22"/>
        <end position="178"/>
    </location>
</feature>
<feature type="domain" description="C-type lectin" evidence="2">
    <location>
        <begin position="36"/>
        <end position="163"/>
    </location>
</feature>
<sequence>MAVLQITYIAAASLLIFIASATSNSSCGNGWVKSTESRSCLIYVHDRKTWHQARTQCQALGGDLVKIVNSKMNKIIYQLIEGTVDLNFGRGLWWIGLHATSRRGEFHWLDEKKKAEFTDWLPGRPETQLAEVCTAVEYSDKNRKEKWSWDDENCNGKQSFICEKVEGKTLCEFVVEDF</sequence>
<dbReference type="CDD" id="cd00037">
    <property type="entry name" value="CLECT"/>
    <property type="match status" value="1"/>
</dbReference>
<evidence type="ECO:0000256" key="1">
    <source>
        <dbReference type="SAM" id="SignalP"/>
    </source>
</evidence>
<dbReference type="EMBL" id="BMAT01001266">
    <property type="protein sequence ID" value="GFR82429.1"/>
    <property type="molecule type" value="Genomic_DNA"/>
</dbReference>
<dbReference type="PANTHER" id="PTHR22803">
    <property type="entry name" value="MANNOSE, PHOSPHOLIPASE, LECTIN RECEPTOR RELATED"/>
    <property type="match status" value="1"/>
</dbReference>
<name>A0AAV4GAD0_9GAST</name>
<protein>
    <submittedName>
        <fullName evidence="3">C-type lectin</fullName>
    </submittedName>
</protein>
<evidence type="ECO:0000313" key="3">
    <source>
        <dbReference type="EMBL" id="GFR82429.1"/>
    </source>
</evidence>
<evidence type="ECO:0000313" key="4">
    <source>
        <dbReference type="Proteomes" id="UP000762676"/>
    </source>
</evidence>
<dbReference type="Proteomes" id="UP000762676">
    <property type="component" value="Unassembled WGS sequence"/>
</dbReference>
<organism evidence="3 4">
    <name type="scientific">Elysia marginata</name>
    <dbReference type="NCBI Taxonomy" id="1093978"/>
    <lineage>
        <taxon>Eukaryota</taxon>
        <taxon>Metazoa</taxon>
        <taxon>Spiralia</taxon>
        <taxon>Lophotrochozoa</taxon>
        <taxon>Mollusca</taxon>
        <taxon>Gastropoda</taxon>
        <taxon>Heterobranchia</taxon>
        <taxon>Euthyneura</taxon>
        <taxon>Panpulmonata</taxon>
        <taxon>Sacoglossa</taxon>
        <taxon>Placobranchoidea</taxon>
        <taxon>Plakobranchidae</taxon>
        <taxon>Elysia</taxon>
    </lineage>
</organism>
<feature type="signal peptide" evidence="1">
    <location>
        <begin position="1"/>
        <end position="21"/>
    </location>
</feature>
<dbReference type="SMART" id="SM00034">
    <property type="entry name" value="CLECT"/>
    <property type="match status" value="1"/>
</dbReference>
<keyword evidence="1" id="KW-0732">Signal</keyword>
<dbReference type="PROSITE" id="PS50041">
    <property type="entry name" value="C_TYPE_LECTIN_2"/>
    <property type="match status" value="1"/>
</dbReference>
<dbReference type="InterPro" id="IPR016186">
    <property type="entry name" value="C-type_lectin-like/link_sf"/>
</dbReference>
<accession>A0AAV4GAD0</accession>
<evidence type="ECO:0000259" key="2">
    <source>
        <dbReference type="PROSITE" id="PS50041"/>
    </source>
</evidence>
<dbReference type="SUPFAM" id="SSF56436">
    <property type="entry name" value="C-type lectin-like"/>
    <property type="match status" value="1"/>
</dbReference>
<dbReference type="Gene3D" id="3.10.100.10">
    <property type="entry name" value="Mannose-Binding Protein A, subunit A"/>
    <property type="match status" value="1"/>
</dbReference>
<gene>
    <name evidence="3" type="ORF">ElyMa_000627200</name>
</gene>
<dbReference type="InterPro" id="IPR050111">
    <property type="entry name" value="C-type_lectin/snaclec_domain"/>
</dbReference>
<dbReference type="AlphaFoldDB" id="A0AAV4GAD0"/>
<dbReference type="InterPro" id="IPR016187">
    <property type="entry name" value="CTDL_fold"/>
</dbReference>
<proteinExistence type="predicted"/>
<dbReference type="InterPro" id="IPR001304">
    <property type="entry name" value="C-type_lectin-like"/>
</dbReference>
<keyword evidence="4" id="KW-1185">Reference proteome</keyword>
<reference evidence="3 4" key="1">
    <citation type="journal article" date="2021" name="Elife">
        <title>Chloroplast acquisition without the gene transfer in kleptoplastic sea slugs, Plakobranchus ocellatus.</title>
        <authorList>
            <person name="Maeda T."/>
            <person name="Takahashi S."/>
            <person name="Yoshida T."/>
            <person name="Shimamura S."/>
            <person name="Takaki Y."/>
            <person name="Nagai Y."/>
            <person name="Toyoda A."/>
            <person name="Suzuki Y."/>
            <person name="Arimoto A."/>
            <person name="Ishii H."/>
            <person name="Satoh N."/>
            <person name="Nishiyama T."/>
            <person name="Hasebe M."/>
            <person name="Maruyama T."/>
            <person name="Minagawa J."/>
            <person name="Obokata J."/>
            <person name="Shigenobu S."/>
        </authorList>
    </citation>
    <scope>NUCLEOTIDE SEQUENCE [LARGE SCALE GENOMIC DNA]</scope>
</reference>
<comment type="caution">
    <text evidence="3">The sequence shown here is derived from an EMBL/GenBank/DDBJ whole genome shotgun (WGS) entry which is preliminary data.</text>
</comment>